<dbReference type="RefSeq" id="WP_094985558.1">
    <property type="nucleotide sequence ID" value="NZ_NHNI01000002.1"/>
</dbReference>
<accession>A0A266Q3T2</accession>
<dbReference type="Proteomes" id="UP000216101">
    <property type="component" value="Unassembled WGS sequence"/>
</dbReference>
<organism evidence="1 2">
    <name type="scientific">Cellvibrio mixtus</name>
    <dbReference type="NCBI Taxonomy" id="39650"/>
    <lineage>
        <taxon>Bacteria</taxon>
        <taxon>Pseudomonadati</taxon>
        <taxon>Pseudomonadota</taxon>
        <taxon>Gammaproteobacteria</taxon>
        <taxon>Cellvibrionales</taxon>
        <taxon>Cellvibrionaceae</taxon>
        <taxon>Cellvibrio</taxon>
    </lineage>
</organism>
<protein>
    <submittedName>
        <fullName evidence="1">Uncharacterized protein</fullName>
    </submittedName>
</protein>
<comment type="caution">
    <text evidence="1">The sequence shown here is derived from an EMBL/GenBank/DDBJ whole genome shotgun (WGS) entry which is preliminary data.</text>
</comment>
<sequence length="367" mass="39601">MSWIISQRLLAVRPSLASDAELLCALLAQQSELRLAWLAIAAARCKEAGQMAAQVNNSATLVELISGLGPAAAWVEAALESAQLAASPYAAIERDLLGVSFEQAAATPALVRILAVAAQLAAFTDELPSLPKLDTSGVKAHQNWVRGRLLALPGVVDDKSVINARVILQGGLVPEIPDGQTTMSWVLAQPWALLLAMLAFAQDTWRAENRGGLLLELPAGQNAFAPTEIAITVVGSEGDEVHCGTLGDLLLGILARLGVACFPHQPSASELNAQLSPLVGLLLKHAVWRYQDGASSQLGQYQIHPQFSDQCYSLPASRVFNRTGKLLWQASRLAAEALHQEYKKVYQYRPLRESEAEYLVQREPLHE</sequence>
<dbReference type="AlphaFoldDB" id="A0A266Q3T2"/>
<keyword evidence="2" id="KW-1185">Reference proteome</keyword>
<dbReference type="EMBL" id="NHNI01000002">
    <property type="protein sequence ID" value="OZY84510.1"/>
    <property type="molecule type" value="Genomic_DNA"/>
</dbReference>
<evidence type="ECO:0000313" key="1">
    <source>
        <dbReference type="EMBL" id="OZY84510.1"/>
    </source>
</evidence>
<gene>
    <name evidence="1" type="ORF">CBP51_15045</name>
</gene>
<reference evidence="2" key="1">
    <citation type="submission" date="2017-05" db="EMBL/GenBank/DDBJ databases">
        <authorList>
            <person name="Barney B.M."/>
        </authorList>
    </citation>
    <scope>NUCLEOTIDE SEQUENCE [LARGE SCALE GENOMIC DNA]</scope>
    <source>
        <strain evidence="2">PSBB022</strain>
    </source>
</reference>
<name>A0A266Q3T2_9GAMM</name>
<proteinExistence type="predicted"/>
<evidence type="ECO:0000313" key="2">
    <source>
        <dbReference type="Proteomes" id="UP000216101"/>
    </source>
</evidence>